<dbReference type="EMBL" id="CP020953">
    <property type="protein sequence ID" value="AWI05487.1"/>
    <property type="molecule type" value="Genomic_DNA"/>
</dbReference>
<evidence type="ECO:0000313" key="2">
    <source>
        <dbReference type="EMBL" id="AWI05487.1"/>
    </source>
</evidence>
<keyword evidence="1" id="KW-0812">Transmembrane</keyword>
<keyword evidence="3" id="KW-1185">Reference proteome</keyword>
<dbReference type="PANTHER" id="PTHR37305:SF1">
    <property type="entry name" value="MEMBRANE PROTEIN"/>
    <property type="match status" value="1"/>
</dbReference>
<name>A0A2U8DRU8_9CLOT</name>
<evidence type="ECO:0000256" key="1">
    <source>
        <dbReference type="SAM" id="Phobius"/>
    </source>
</evidence>
<evidence type="ECO:0000313" key="3">
    <source>
        <dbReference type="Proteomes" id="UP000244910"/>
    </source>
</evidence>
<proteinExistence type="predicted"/>
<keyword evidence="1" id="KW-0472">Membrane</keyword>
<dbReference type="AlphaFoldDB" id="A0A2U8DRU8"/>
<reference evidence="3" key="1">
    <citation type="submission" date="2017-04" db="EMBL/GenBank/DDBJ databases">
        <authorList>
            <person name="Song Y."/>
            <person name="Cho B.-K."/>
        </authorList>
    </citation>
    <scope>NUCLEOTIDE SEQUENCE [LARGE SCALE GENOMIC DNA]</scope>
    <source>
        <strain evidence="3">SL1</strain>
    </source>
</reference>
<sequence>MSNLIRGEFYKLKKSKYFIGMIIISIVISIPFIKIWSGDIQENTMLQHGIYSIEYTFIFILFSSFLFALLAEDFIAKDFKNKNINKSFTYGYGRKEVILSKLIVFIMFSLFLELIYTVILVIYASMKYGFWDTLDTNAIMYLFRMISIGIIYNVATISVIGVVAVITKSSFFTFSSPIILFLVYYLFSESSLVSKKLFVVISYIHPYLRGIRAMGRFAPMLDIIAGVASSILILTIAIAGSLLYGKYEDIK</sequence>
<feature type="transmembrane region" description="Helical" evidence="1">
    <location>
        <begin position="138"/>
        <end position="164"/>
    </location>
</feature>
<dbReference type="OrthoDB" id="2388369at2"/>
<feature type="transmembrane region" description="Helical" evidence="1">
    <location>
        <begin position="56"/>
        <end position="76"/>
    </location>
</feature>
<accession>A0A2U8DRU8</accession>
<dbReference type="Proteomes" id="UP000244910">
    <property type="component" value="Chromosome"/>
</dbReference>
<dbReference type="RefSeq" id="WP_032078209.1">
    <property type="nucleotide sequence ID" value="NZ_CP020953.1"/>
</dbReference>
<gene>
    <name evidence="2" type="ORF">B9W14_13570</name>
</gene>
<feature type="transmembrane region" description="Helical" evidence="1">
    <location>
        <begin position="171"/>
        <end position="187"/>
    </location>
</feature>
<feature type="transmembrane region" description="Helical" evidence="1">
    <location>
        <begin position="17"/>
        <end position="36"/>
    </location>
</feature>
<dbReference type="KEGG" id="cdrk:B9W14_13570"/>
<organism evidence="2 3">
    <name type="scientific">Clostridium drakei</name>
    <dbReference type="NCBI Taxonomy" id="332101"/>
    <lineage>
        <taxon>Bacteria</taxon>
        <taxon>Bacillati</taxon>
        <taxon>Bacillota</taxon>
        <taxon>Clostridia</taxon>
        <taxon>Eubacteriales</taxon>
        <taxon>Clostridiaceae</taxon>
        <taxon>Clostridium</taxon>
    </lineage>
</organism>
<feature type="transmembrane region" description="Helical" evidence="1">
    <location>
        <begin position="223"/>
        <end position="245"/>
    </location>
</feature>
<feature type="transmembrane region" description="Helical" evidence="1">
    <location>
        <begin position="97"/>
        <end position="126"/>
    </location>
</feature>
<protein>
    <submittedName>
        <fullName evidence="2">ABC transporter permease</fullName>
    </submittedName>
</protein>
<dbReference type="Pfam" id="PF12730">
    <property type="entry name" value="ABC2_membrane_4"/>
    <property type="match status" value="1"/>
</dbReference>
<dbReference type="PANTHER" id="PTHR37305">
    <property type="entry name" value="INTEGRAL MEMBRANE PROTEIN-RELATED"/>
    <property type="match status" value="1"/>
</dbReference>
<keyword evidence="1" id="KW-1133">Transmembrane helix</keyword>